<keyword evidence="3" id="KW-1185">Reference proteome</keyword>
<protein>
    <recommendedName>
        <fullName evidence="4">DUF3325 domain-containing protein</fullName>
    </recommendedName>
</protein>
<dbReference type="Pfam" id="PF11804">
    <property type="entry name" value="DUF3325"/>
    <property type="match status" value="1"/>
</dbReference>
<dbReference type="RefSeq" id="WP_343840476.1">
    <property type="nucleotide sequence ID" value="NZ_BAAAEI010000001.1"/>
</dbReference>
<comment type="caution">
    <text evidence="2">The sequence shown here is derived from an EMBL/GenBank/DDBJ whole genome shotgun (WGS) entry which is preliminary data.</text>
</comment>
<organism evidence="2 3">
    <name type="scientific">Bowmanella denitrificans</name>
    <dbReference type="NCBI Taxonomy" id="366582"/>
    <lineage>
        <taxon>Bacteria</taxon>
        <taxon>Pseudomonadati</taxon>
        <taxon>Pseudomonadota</taxon>
        <taxon>Gammaproteobacteria</taxon>
        <taxon>Alteromonadales</taxon>
        <taxon>Alteromonadaceae</taxon>
        <taxon>Bowmanella</taxon>
    </lineage>
</organism>
<feature type="transmembrane region" description="Helical" evidence="1">
    <location>
        <begin position="90"/>
        <end position="109"/>
    </location>
</feature>
<name>A0ABN0WKI7_9ALTE</name>
<evidence type="ECO:0008006" key="4">
    <source>
        <dbReference type="Google" id="ProtNLM"/>
    </source>
</evidence>
<keyword evidence="1" id="KW-0812">Transmembrane</keyword>
<evidence type="ECO:0000313" key="3">
    <source>
        <dbReference type="Proteomes" id="UP001501757"/>
    </source>
</evidence>
<gene>
    <name evidence="2" type="ORF">GCM10009092_01320</name>
</gene>
<dbReference type="InterPro" id="IPR021762">
    <property type="entry name" value="DUF3325"/>
</dbReference>
<reference evidence="2 3" key="1">
    <citation type="journal article" date="2019" name="Int. J. Syst. Evol. Microbiol.">
        <title>The Global Catalogue of Microorganisms (GCM) 10K type strain sequencing project: providing services to taxonomists for standard genome sequencing and annotation.</title>
        <authorList>
            <consortium name="The Broad Institute Genomics Platform"/>
            <consortium name="The Broad Institute Genome Sequencing Center for Infectious Disease"/>
            <person name="Wu L."/>
            <person name="Ma J."/>
        </authorList>
    </citation>
    <scope>NUCLEOTIDE SEQUENCE [LARGE SCALE GENOMIC DNA]</scope>
    <source>
        <strain evidence="2 3">JCM 13378</strain>
    </source>
</reference>
<dbReference type="Proteomes" id="UP001501757">
    <property type="component" value="Unassembled WGS sequence"/>
</dbReference>
<accession>A0ABN0WKI7</accession>
<dbReference type="EMBL" id="BAAAEI010000001">
    <property type="protein sequence ID" value="GAA0340557.1"/>
    <property type="molecule type" value="Genomic_DNA"/>
</dbReference>
<keyword evidence="1" id="KW-0472">Membrane</keyword>
<keyword evidence="1" id="KW-1133">Transmembrane helix</keyword>
<evidence type="ECO:0000313" key="2">
    <source>
        <dbReference type="EMBL" id="GAA0340557.1"/>
    </source>
</evidence>
<evidence type="ECO:0000256" key="1">
    <source>
        <dbReference type="SAM" id="Phobius"/>
    </source>
</evidence>
<proteinExistence type="predicted"/>
<sequence>MSYLLVFSLLCLSMSYFATGQFSHFRAVHGVKLTGIRRQRQLLSAWGILFGGLLAACLVKGFAHGSLIWIGLLTPAALFVLLILQQRSTWLQRIRVVALLLCLFSLIALL</sequence>
<feature type="transmembrane region" description="Helical" evidence="1">
    <location>
        <begin position="41"/>
        <end position="59"/>
    </location>
</feature>
<feature type="transmembrane region" description="Helical" evidence="1">
    <location>
        <begin position="66"/>
        <end position="84"/>
    </location>
</feature>